<dbReference type="STRING" id="1302687.SAMN05444267_102065"/>
<dbReference type="AlphaFoldDB" id="A0A1M7BRW5"/>
<name>A0A1M7BRW5_9FLAO</name>
<dbReference type="GO" id="GO:0010333">
    <property type="term" value="F:terpene synthase activity"/>
    <property type="evidence" value="ECO:0007669"/>
    <property type="project" value="InterPro"/>
</dbReference>
<dbReference type="OrthoDB" id="1223397at2"/>
<comment type="cofactor">
    <cofactor evidence="1">
        <name>Mg(2+)</name>
        <dbReference type="ChEBI" id="CHEBI:18420"/>
    </cofactor>
</comment>
<dbReference type="SFLD" id="SFLDS00005">
    <property type="entry name" value="Isoprenoid_Synthase_Type_I"/>
    <property type="match status" value="1"/>
</dbReference>
<evidence type="ECO:0000313" key="3">
    <source>
        <dbReference type="Proteomes" id="UP000184364"/>
    </source>
</evidence>
<keyword evidence="3" id="KW-1185">Reference proteome</keyword>
<dbReference type="Gene3D" id="1.10.600.10">
    <property type="entry name" value="Farnesyl Diphosphate Synthase"/>
    <property type="match status" value="1"/>
</dbReference>
<gene>
    <name evidence="2" type="ORF">SAMN05444267_102065</name>
</gene>
<dbReference type="SUPFAM" id="SSF48576">
    <property type="entry name" value="Terpenoid synthases"/>
    <property type="match status" value="1"/>
</dbReference>
<accession>A0A1M7BRW5</accession>
<dbReference type="GO" id="GO:0046872">
    <property type="term" value="F:metal ion binding"/>
    <property type="evidence" value="ECO:0007669"/>
    <property type="project" value="UniProtKB-KW"/>
</dbReference>
<reference evidence="3" key="1">
    <citation type="submission" date="2016-11" db="EMBL/GenBank/DDBJ databases">
        <authorList>
            <person name="Varghese N."/>
            <person name="Submissions S."/>
        </authorList>
    </citation>
    <scope>NUCLEOTIDE SEQUENCE [LARGE SCALE GENOMIC DNA]</scope>
    <source>
        <strain evidence="3">DSM 26899</strain>
    </source>
</reference>
<keyword evidence="1" id="KW-0456">Lyase</keyword>
<proteinExistence type="inferred from homology"/>
<evidence type="ECO:0000256" key="1">
    <source>
        <dbReference type="RuleBase" id="RU366034"/>
    </source>
</evidence>
<dbReference type="InterPro" id="IPR008949">
    <property type="entry name" value="Isoprenoid_synthase_dom_sf"/>
</dbReference>
<evidence type="ECO:0000313" key="2">
    <source>
        <dbReference type="EMBL" id="SHL57721.1"/>
    </source>
</evidence>
<protein>
    <recommendedName>
        <fullName evidence="1">Terpene synthase</fullName>
        <ecNumber evidence="1">4.2.3.-</ecNumber>
    </recommendedName>
</protein>
<sequence length="314" mass="37008">MKSQIPSLEYPFELKINPHIDSLEQKVTLWIDEYSCLPESLRKRYKKSNFGKFTARFFPNSSPELLIIISRWALAAFAFDDLYGSCPLHELKIESQKVIDILNGDSLFSDENEIFKQFRIARDELLPIVTPEWMERFINDHHSWFEGMFEETVYSYKESITYPSLAEYISLREKVSGGKILCDFLEISTDFIMSDNDFSKPITQKVRQLLTLMISWFNDIHSVSWELERNEATNLVLVIKNERKCSMEAAYEEAIQIHNNDLNEFIKITESLPDFGKYNDDFKRYIHNAELFLKGQELWYFGGTERYSQSEILI</sequence>
<dbReference type="Proteomes" id="UP000184364">
    <property type="component" value="Unassembled WGS sequence"/>
</dbReference>
<dbReference type="EMBL" id="FRAV01000020">
    <property type="protein sequence ID" value="SHL57721.1"/>
    <property type="molecule type" value="Genomic_DNA"/>
</dbReference>
<dbReference type="EC" id="4.2.3.-" evidence="1"/>
<dbReference type="PANTHER" id="PTHR35201">
    <property type="entry name" value="TERPENE SYNTHASE"/>
    <property type="match status" value="1"/>
</dbReference>
<comment type="similarity">
    <text evidence="1">Belongs to the terpene synthase family.</text>
</comment>
<dbReference type="Pfam" id="PF19086">
    <property type="entry name" value="Terpene_syn_C_2"/>
    <property type="match status" value="1"/>
</dbReference>
<dbReference type="SFLD" id="SFLDG01020">
    <property type="entry name" value="Terpene_Cyclase_Like_2"/>
    <property type="match status" value="1"/>
</dbReference>
<organism evidence="2 3">
    <name type="scientific">Chryseobacterium polytrichastri</name>
    <dbReference type="NCBI Taxonomy" id="1302687"/>
    <lineage>
        <taxon>Bacteria</taxon>
        <taxon>Pseudomonadati</taxon>
        <taxon>Bacteroidota</taxon>
        <taxon>Flavobacteriia</taxon>
        <taxon>Flavobacteriales</taxon>
        <taxon>Weeksellaceae</taxon>
        <taxon>Chryseobacterium group</taxon>
        <taxon>Chryseobacterium</taxon>
    </lineage>
</organism>
<keyword evidence="1" id="KW-0479">Metal-binding</keyword>
<keyword evidence="1" id="KW-0460">Magnesium</keyword>
<dbReference type="RefSeq" id="WP_073293640.1">
    <property type="nucleotide sequence ID" value="NZ_FRAV01000020.1"/>
</dbReference>
<dbReference type="PANTHER" id="PTHR35201:SF4">
    <property type="entry name" value="BETA-PINACENE SYNTHASE-RELATED"/>
    <property type="match status" value="1"/>
</dbReference>
<dbReference type="InterPro" id="IPR034686">
    <property type="entry name" value="Terpene_cyclase-like_2"/>
</dbReference>